<proteinExistence type="predicted"/>
<evidence type="ECO:0000313" key="2">
    <source>
        <dbReference type="EMBL" id="KAH1097706.1"/>
    </source>
</evidence>
<feature type="compositionally biased region" description="Basic residues" evidence="1">
    <location>
        <begin position="54"/>
        <end position="65"/>
    </location>
</feature>
<keyword evidence="3" id="KW-1185">Reference proteome</keyword>
<feature type="non-terminal residue" evidence="2">
    <location>
        <position position="1"/>
    </location>
</feature>
<sequence>PSMTRSSSTAMELYPNPEQIIRCNHQLMNSNPSTIFNLPLENSLFDDPRERKENPRKKSQWSKRC</sequence>
<gene>
    <name evidence="2" type="ORF">J1N35_014627</name>
</gene>
<name>A0A9D3VWF9_9ROSI</name>
<protein>
    <submittedName>
        <fullName evidence="2">Uncharacterized protein</fullName>
    </submittedName>
</protein>
<accession>A0A9D3VWF9</accession>
<comment type="caution">
    <text evidence="2">The sequence shown here is derived from an EMBL/GenBank/DDBJ whole genome shotgun (WGS) entry which is preliminary data.</text>
</comment>
<organism evidence="2 3">
    <name type="scientific">Gossypium stocksii</name>
    <dbReference type="NCBI Taxonomy" id="47602"/>
    <lineage>
        <taxon>Eukaryota</taxon>
        <taxon>Viridiplantae</taxon>
        <taxon>Streptophyta</taxon>
        <taxon>Embryophyta</taxon>
        <taxon>Tracheophyta</taxon>
        <taxon>Spermatophyta</taxon>
        <taxon>Magnoliopsida</taxon>
        <taxon>eudicotyledons</taxon>
        <taxon>Gunneridae</taxon>
        <taxon>Pentapetalae</taxon>
        <taxon>rosids</taxon>
        <taxon>malvids</taxon>
        <taxon>Malvales</taxon>
        <taxon>Malvaceae</taxon>
        <taxon>Malvoideae</taxon>
        <taxon>Gossypium</taxon>
    </lineage>
</organism>
<reference evidence="2 3" key="1">
    <citation type="journal article" date="2021" name="Plant Biotechnol. J.">
        <title>Multi-omics assisted identification of the key and species-specific regulatory components of drought-tolerant mechanisms in Gossypium stocksii.</title>
        <authorList>
            <person name="Yu D."/>
            <person name="Ke L."/>
            <person name="Zhang D."/>
            <person name="Wu Y."/>
            <person name="Sun Y."/>
            <person name="Mei J."/>
            <person name="Sun J."/>
            <person name="Sun Y."/>
        </authorList>
    </citation>
    <scope>NUCLEOTIDE SEQUENCE [LARGE SCALE GENOMIC DNA]</scope>
    <source>
        <strain evidence="3">cv. E1</strain>
        <tissue evidence="2">Leaf</tissue>
    </source>
</reference>
<evidence type="ECO:0000313" key="3">
    <source>
        <dbReference type="Proteomes" id="UP000828251"/>
    </source>
</evidence>
<dbReference type="EMBL" id="JAIQCV010000005">
    <property type="protein sequence ID" value="KAH1097706.1"/>
    <property type="molecule type" value="Genomic_DNA"/>
</dbReference>
<dbReference type="Proteomes" id="UP000828251">
    <property type="component" value="Unassembled WGS sequence"/>
</dbReference>
<evidence type="ECO:0000256" key="1">
    <source>
        <dbReference type="SAM" id="MobiDB-lite"/>
    </source>
</evidence>
<feature type="region of interest" description="Disordered" evidence="1">
    <location>
        <begin position="45"/>
        <end position="65"/>
    </location>
</feature>
<dbReference type="AlphaFoldDB" id="A0A9D3VWF9"/>